<dbReference type="PANTHER" id="PTHR13355">
    <property type="entry name" value="GLUCOSAMINE 6-PHOSPHATE N-ACETYLTRANSFERASE"/>
    <property type="match status" value="1"/>
</dbReference>
<dbReference type="Pfam" id="PF00583">
    <property type="entry name" value="Acetyltransf_1"/>
    <property type="match status" value="1"/>
</dbReference>
<accession>A0ABW0QXI5</accession>
<evidence type="ECO:0000259" key="1">
    <source>
        <dbReference type="PROSITE" id="PS51186"/>
    </source>
</evidence>
<protein>
    <submittedName>
        <fullName evidence="2">GNAT family N-acetyltransferase</fullName>
        <ecNumber evidence="2">2.3.-.-</ecNumber>
    </submittedName>
</protein>
<comment type="caution">
    <text evidence="2">The sequence shown here is derived from an EMBL/GenBank/DDBJ whole genome shotgun (WGS) entry which is preliminary data.</text>
</comment>
<dbReference type="GO" id="GO:0016746">
    <property type="term" value="F:acyltransferase activity"/>
    <property type="evidence" value="ECO:0007669"/>
    <property type="project" value="UniProtKB-KW"/>
</dbReference>
<dbReference type="RefSeq" id="WP_378110129.1">
    <property type="nucleotide sequence ID" value="NZ_JBHSNC010000007.1"/>
</dbReference>
<evidence type="ECO:0000313" key="3">
    <source>
        <dbReference type="Proteomes" id="UP001596108"/>
    </source>
</evidence>
<reference evidence="3" key="1">
    <citation type="journal article" date="2019" name="Int. J. Syst. Evol. Microbiol.">
        <title>The Global Catalogue of Microorganisms (GCM) 10K type strain sequencing project: providing services to taxonomists for standard genome sequencing and annotation.</title>
        <authorList>
            <consortium name="The Broad Institute Genomics Platform"/>
            <consortium name="The Broad Institute Genome Sequencing Center for Infectious Disease"/>
            <person name="Wu L."/>
            <person name="Ma J."/>
        </authorList>
    </citation>
    <scope>NUCLEOTIDE SEQUENCE [LARGE SCALE GENOMIC DNA]</scope>
    <source>
        <strain evidence="3">CGMCC 1.18578</strain>
    </source>
</reference>
<dbReference type="Gene3D" id="3.40.630.30">
    <property type="match status" value="1"/>
</dbReference>
<dbReference type="EC" id="2.3.-.-" evidence="2"/>
<dbReference type="Proteomes" id="UP001596108">
    <property type="component" value="Unassembled WGS sequence"/>
</dbReference>
<gene>
    <name evidence="2" type="ORF">ACFPQ4_02400</name>
</gene>
<dbReference type="InterPro" id="IPR039143">
    <property type="entry name" value="GNPNAT1-like"/>
</dbReference>
<dbReference type="CDD" id="cd04301">
    <property type="entry name" value="NAT_SF"/>
    <property type="match status" value="1"/>
</dbReference>
<dbReference type="EMBL" id="JBHSNC010000007">
    <property type="protein sequence ID" value="MFC5528302.1"/>
    <property type="molecule type" value="Genomic_DNA"/>
</dbReference>
<keyword evidence="2" id="KW-0808">Transferase</keyword>
<keyword evidence="2" id="KW-0012">Acyltransferase</keyword>
<dbReference type="SUPFAM" id="SSF55729">
    <property type="entry name" value="Acyl-CoA N-acyltransferases (Nat)"/>
    <property type="match status" value="1"/>
</dbReference>
<evidence type="ECO:0000313" key="2">
    <source>
        <dbReference type="EMBL" id="MFC5528302.1"/>
    </source>
</evidence>
<name>A0ABW0QXI5_9BACL</name>
<dbReference type="InterPro" id="IPR016181">
    <property type="entry name" value="Acyl_CoA_acyltransferase"/>
</dbReference>
<dbReference type="InterPro" id="IPR000182">
    <property type="entry name" value="GNAT_dom"/>
</dbReference>
<sequence length="145" mass="16567">MTEVRSIKSGELPSLAALYDELIEVKTNVAKMTTVYNAIKDNDNYIILGAFNDSDLIGSLMGIVCFDIIGDCKPFMVIENVIVSDRARRQGIGKQLMMRIEQIAIERGCWYIILVSGETRKEAHRFYEQLGFKEEKVEGYRKHLK</sequence>
<organism evidence="2 3">
    <name type="scientific">Cohnella yongneupensis</name>
    <dbReference type="NCBI Taxonomy" id="425006"/>
    <lineage>
        <taxon>Bacteria</taxon>
        <taxon>Bacillati</taxon>
        <taxon>Bacillota</taxon>
        <taxon>Bacilli</taxon>
        <taxon>Bacillales</taxon>
        <taxon>Paenibacillaceae</taxon>
        <taxon>Cohnella</taxon>
    </lineage>
</organism>
<dbReference type="PROSITE" id="PS51186">
    <property type="entry name" value="GNAT"/>
    <property type="match status" value="1"/>
</dbReference>
<keyword evidence="3" id="KW-1185">Reference proteome</keyword>
<feature type="domain" description="N-acetyltransferase" evidence="1">
    <location>
        <begin position="2"/>
        <end position="145"/>
    </location>
</feature>
<proteinExistence type="predicted"/>
<dbReference type="PANTHER" id="PTHR13355:SF15">
    <property type="entry name" value="GCN5-RELATED N-ACETYLTRANSFERASE 3, CHLOROPLASTIC"/>
    <property type="match status" value="1"/>
</dbReference>